<dbReference type="RefSeq" id="WP_117152691.1">
    <property type="nucleotide sequence ID" value="NZ_BMLG01000001.1"/>
</dbReference>
<keyword evidence="5 7" id="KW-1133">Transmembrane helix</keyword>
<comment type="similarity">
    <text evidence="2">Belongs to the CPA3 antiporters (TC 2.A.63) subunit B family.</text>
</comment>
<evidence type="ECO:0000256" key="1">
    <source>
        <dbReference type="ARBA" id="ARBA00004651"/>
    </source>
</evidence>
<evidence type="ECO:0000259" key="8">
    <source>
        <dbReference type="Pfam" id="PF04039"/>
    </source>
</evidence>
<dbReference type="OrthoDB" id="9798859at2"/>
<dbReference type="Pfam" id="PF04039">
    <property type="entry name" value="MnhB"/>
    <property type="match status" value="1"/>
</dbReference>
<evidence type="ECO:0000256" key="4">
    <source>
        <dbReference type="ARBA" id="ARBA00022692"/>
    </source>
</evidence>
<dbReference type="AlphaFoldDB" id="A0A917TDG0"/>
<dbReference type="InterPro" id="IPR050622">
    <property type="entry name" value="CPA3_antiporter_subunitB"/>
</dbReference>
<accession>A0A917TDG0</accession>
<proteinExistence type="inferred from homology"/>
<dbReference type="EMBL" id="BMLG01000001">
    <property type="protein sequence ID" value="GGM19189.1"/>
    <property type="molecule type" value="Genomic_DNA"/>
</dbReference>
<reference evidence="9" key="2">
    <citation type="submission" date="2020-09" db="EMBL/GenBank/DDBJ databases">
        <authorList>
            <person name="Sun Q."/>
            <person name="Zhou Y."/>
        </authorList>
    </citation>
    <scope>NUCLEOTIDE SEQUENCE</scope>
    <source>
        <strain evidence="9">CGMCC 1.6333</strain>
    </source>
</reference>
<evidence type="ECO:0000313" key="9">
    <source>
        <dbReference type="EMBL" id="GGM19189.1"/>
    </source>
</evidence>
<feature type="transmembrane region" description="Helical" evidence="7">
    <location>
        <begin position="34"/>
        <end position="54"/>
    </location>
</feature>
<dbReference type="GO" id="GO:0005886">
    <property type="term" value="C:plasma membrane"/>
    <property type="evidence" value="ECO:0007669"/>
    <property type="project" value="UniProtKB-SubCell"/>
</dbReference>
<sequence length="140" mass="15215">MKNNISLHTVAQISVFIVLSFSFYLLFAGHNNPGGGFIGALMAASAIVLLYVSFDLKTIKNVLPLYYPYFIATGLLIAMGTGVSSTLFGYPFLTQFFQYTTLPILGEVELTTALMFDLGVFIVVIGIALLIITTIAEDDE</sequence>
<feature type="transmembrane region" description="Helical" evidence="7">
    <location>
        <begin position="113"/>
        <end position="136"/>
    </location>
</feature>
<feature type="transmembrane region" description="Helical" evidence="7">
    <location>
        <begin position="7"/>
        <end position="28"/>
    </location>
</feature>
<evidence type="ECO:0000313" key="10">
    <source>
        <dbReference type="Proteomes" id="UP000618460"/>
    </source>
</evidence>
<gene>
    <name evidence="9" type="primary">mrpB</name>
    <name evidence="9" type="ORF">GCM10011351_01310</name>
</gene>
<dbReference type="NCBIfam" id="NF009223">
    <property type="entry name" value="PRK12573.1"/>
    <property type="match status" value="1"/>
</dbReference>
<evidence type="ECO:0000256" key="5">
    <source>
        <dbReference type="ARBA" id="ARBA00022989"/>
    </source>
</evidence>
<keyword evidence="6 7" id="KW-0472">Membrane</keyword>
<dbReference type="PANTHER" id="PTHR33932">
    <property type="entry name" value="NA(+)/H(+) ANTIPORTER SUBUNIT B"/>
    <property type="match status" value="1"/>
</dbReference>
<keyword evidence="3" id="KW-1003">Cell membrane</keyword>
<keyword evidence="4 7" id="KW-0812">Transmembrane</keyword>
<feature type="transmembrane region" description="Helical" evidence="7">
    <location>
        <begin position="66"/>
        <end position="93"/>
    </location>
</feature>
<organism evidence="9 10">
    <name type="scientific">Paraliobacillus quinghaiensis</name>
    <dbReference type="NCBI Taxonomy" id="470815"/>
    <lineage>
        <taxon>Bacteria</taxon>
        <taxon>Bacillati</taxon>
        <taxon>Bacillota</taxon>
        <taxon>Bacilli</taxon>
        <taxon>Bacillales</taxon>
        <taxon>Bacillaceae</taxon>
        <taxon>Paraliobacillus</taxon>
    </lineage>
</organism>
<evidence type="ECO:0000256" key="2">
    <source>
        <dbReference type="ARBA" id="ARBA00009425"/>
    </source>
</evidence>
<reference evidence="9" key="1">
    <citation type="journal article" date="2014" name="Int. J. Syst. Evol. Microbiol.">
        <title>Complete genome sequence of Corynebacterium casei LMG S-19264T (=DSM 44701T), isolated from a smear-ripened cheese.</title>
        <authorList>
            <consortium name="US DOE Joint Genome Institute (JGI-PGF)"/>
            <person name="Walter F."/>
            <person name="Albersmeier A."/>
            <person name="Kalinowski J."/>
            <person name="Ruckert C."/>
        </authorList>
    </citation>
    <scope>NUCLEOTIDE SEQUENCE</scope>
    <source>
        <strain evidence="9">CGMCC 1.6333</strain>
    </source>
</reference>
<protein>
    <submittedName>
        <fullName evidence="9">Na(+)/H(+) antiporter subunit B</fullName>
    </submittedName>
</protein>
<comment type="caution">
    <text evidence="9">The sequence shown here is derived from an EMBL/GenBank/DDBJ whole genome shotgun (WGS) entry which is preliminary data.</text>
</comment>
<name>A0A917TDG0_9BACI</name>
<dbReference type="InterPro" id="IPR007182">
    <property type="entry name" value="MnhB"/>
</dbReference>
<keyword evidence="10" id="KW-1185">Reference proteome</keyword>
<dbReference type="PANTHER" id="PTHR33932:SF4">
    <property type="entry name" value="NA(+)_H(+) ANTIPORTER SUBUNIT B"/>
    <property type="match status" value="1"/>
</dbReference>
<evidence type="ECO:0000256" key="3">
    <source>
        <dbReference type="ARBA" id="ARBA00022475"/>
    </source>
</evidence>
<comment type="subcellular location">
    <subcellularLocation>
        <location evidence="1">Cell membrane</location>
        <topology evidence="1">Multi-pass membrane protein</topology>
    </subcellularLocation>
</comment>
<evidence type="ECO:0000256" key="7">
    <source>
        <dbReference type="SAM" id="Phobius"/>
    </source>
</evidence>
<dbReference type="Proteomes" id="UP000618460">
    <property type="component" value="Unassembled WGS sequence"/>
</dbReference>
<feature type="domain" description="Na+/H+ antiporter MnhB subunit-related protein" evidence="8">
    <location>
        <begin position="7"/>
        <end position="129"/>
    </location>
</feature>
<evidence type="ECO:0000256" key="6">
    <source>
        <dbReference type="ARBA" id="ARBA00023136"/>
    </source>
</evidence>